<dbReference type="AlphaFoldDB" id="A0AAN7R651"/>
<proteinExistence type="predicted"/>
<gene>
    <name evidence="1" type="ORF">SAY86_011081</name>
</gene>
<dbReference type="PANTHER" id="PTHR37769:SF1">
    <property type="entry name" value="OS08G0243900 PROTEIN"/>
    <property type="match status" value="1"/>
</dbReference>
<keyword evidence="2" id="KW-1185">Reference proteome</keyword>
<organism evidence="1 2">
    <name type="scientific">Trapa natans</name>
    <name type="common">Water chestnut</name>
    <dbReference type="NCBI Taxonomy" id="22666"/>
    <lineage>
        <taxon>Eukaryota</taxon>
        <taxon>Viridiplantae</taxon>
        <taxon>Streptophyta</taxon>
        <taxon>Embryophyta</taxon>
        <taxon>Tracheophyta</taxon>
        <taxon>Spermatophyta</taxon>
        <taxon>Magnoliopsida</taxon>
        <taxon>eudicotyledons</taxon>
        <taxon>Gunneridae</taxon>
        <taxon>Pentapetalae</taxon>
        <taxon>rosids</taxon>
        <taxon>malvids</taxon>
        <taxon>Myrtales</taxon>
        <taxon>Lythraceae</taxon>
        <taxon>Trapa</taxon>
    </lineage>
</organism>
<protein>
    <submittedName>
        <fullName evidence="1">Uncharacterized protein</fullName>
    </submittedName>
</protein>
<evidence type="ECO:0000313" key="2">
    <source>
        <dbReference type="Proteomes" id="UP001346149"/>
    </source>
</evidence>
<accession>A0AAN7R651</accession>
<comment type="caution">
    <text evidence="1">The sequence shown here is derived from an EMBL/GenBank/DDBJ whole genome shotgun (WGS) entry which is preliminary data.</text>
</comment>
<reference evidence="1 2" key="1">
    <citation type="journal article" date="2023" name="Hortic Res">
        <title>Pangenome of water caltrop reveals structural variations and asymmetric subgenome divergence after allopolyploidization.</title>
        <authorList>
            <person name="Zhang X."/>
            <person name="Chen Y."/>
            <person name="Wang L."/>
            <person name="Yuan Y."/>
            <person name="Fang M."/>
            <person name="Shi L."/>
            <person name="Lu R."/>
            <person name="Comes H.P."/>
            <person name="Ma Y."/>
            <person name="Chen Y."/>
            <person name="Huang G."/>
            <person name="Zhou Y."/>
            <person name="Zheng Z."/>
            <person name="Qiu Y."/>
        </authorList>
    </citation>
    <scope>NUCLEOTIDE SEQUENCE [LARGE SCALE GENOMIC DNA]</scope>
    <source>
        <strain evidence="1">F231</strain>
    </source>
</reference>
<dbReference type="Proteomes" id="UP001346149">
    <property type="component" value="Unassembled WGS sequence"/>
</dbReference>
<dbReference type="EMBL" id="JAXQNO010000012">
    <property type="protein sequence ID" value="KAK4787248.1"/>
    <property type="molecule type" value="Genomic_DNA"/>
</dbReference>
<name>A0AAN7R651_TRANT</name>
<evidence type="ECO:0000313" key="1">
    <source>
        <dbReference type="EMBL" id="KAK4787248.1"/>
    </source>
</evidence>
<dbReference type="PANTHER" id="PTHR37769">
    <property type="entry name" value="OS08G0243900 PROTEIN"/>
    <property type="match status" value="1"/>
</dbReference>
<sequence length="232" mass="26162">MADQDSSIDVLECIHIVNPVVSMVVATCRGMGVTPKKLARKYAEVCMALDITLHRIISSESSHSPPTRASWLLHCCLLHSRNRRHWSKHRALGFLHLRLLVLRHHTAIHRPRQYPSPRRYLHRELRHHWLLLWCMGCMHGMGQPICAKDVKRGWNGEHPVDAVWAGGQCGATGHVRGIHAAVPLIMTSIFKEVEDNINYHKLLEEKEEVAATIALATPVGQEDSKAEDDAGE</sequence>